<dbReference type="PRINTS" id="PR01576">
    <property type="entry name" value="PDEFORMYLASE"/>
</dbReference>
<protein>
    <recommendedName>
        <fullName evidence="2">Peptide deformylase</fullName>
        <shortName evidence="2">PDF</shortName>
        <ecNumber evidence="2">3.5.1.88</ecNumber>
    </recommendedName>
    <alternativeName>
        <fullName evidence="2">Polypeptide deformylase</fullName>
    </alternativeName>
</protein>
<dbReference type="GO" id="GO:0042586">
    <property type="term" value="F:peptide deformylase activity"/>
    <property type="evidence" value="ECO:0007669"/>
    <property type="project" value="UniProtKB-UniRule"/>
</dbReference>
<dbReference type="NCBIfam" id="NF001159">
    <property type="entry name" value="PRK00150.1-3"/>
    <property type="match status" value="1"/>
</dbReference>
<dbReference type="RefSeq" id="WP_145435716.1">
    <property type="nucleotide sequence ID" value="NZ_CP036339.1"/>
</dbReference>
<evidence type="ECO:0000313" key="4">
    <source>
        <dbReference type="Proteomes" id="UP000317909"/>
    </source>
</evidence>
<dbReference type="Gene3D" id="3.90.45.10">
    <property type="entry name" value="Peptide deformylase"/>
    <property type="match status" value="1"/>
</dbReference>
<proteinExistence type="inferred from homology"/>
<evidence type="ECO:0000256" key="1">
    <source>
        <dbReference type="ARBA" id="ARBA00010759"/>
    </source>
</evidence>
<dbReference type="PIRSF" id="PIRSF004749">
    <property type="entry name" value="Pep_def"/>
    <property type="match status" value="1"/>
</dbReference>
<dbReference type="EC" id="3.5.1.88" evidence="2"/>
<name>A0A517U5P5_9BACT</name>
<feature type="binding site" evidence="2">
    <location>
        <position position="139"/>
    </location>
    <ligand>
        <name>Fe cation</name>
        <dbReference type="ChEBI" id="CHEBI:24875"/>
    </ligand>
</feature>
<dbReference type="OrthoDB" id="9784988at2"/>
<sequence>MSLEIIHYPHPTLRYVSKPLKRVDAELKSMVAEMFDLMYEHEGIGLAANQVDLPYRLFVCNPKGDPDEKEAECVFINPVILKGSGQHEREEGCLSIPGVYAPVIRKEKITVQAYNLAGEEISGELEGLFARVVQHETDHLDGRLFIDRLTPTQLADISGELEEFEIDFESRRGVGEMPTDEQIAARIDELVRLRT</sequence>
<comment type="function">
    <text evidence="2">Removes the formyl group from the N-terminal Met of newly synthesized proteins. Requires at least a dipeptide for an efficient rate of reaction. N-terminal L-methionine is a prerequisite for activity but the enzyme has broad specificity at other positions.</text>
</comment>
<comment type="cofactor">
    <cofactor evidence="2">
        <name>Fe(2+)</name>
        <dbReference type="ChEBI" id="CHEBI:29033"/>
    </cofactor>
    <text evidence="2">Binds 1 Fe(2+) ion.</text>
</comment>
<accession>A0A517U5P5</accession>
<comment type="similarity">
    <text evidence="1 2">Belongs to the polypeptide deformylase family.</text>
</comment>
<dbReference type="HAMAP" id="MF_00163">
    <property type="entry name" value="Pep_deformylase"/>
    <property type="match status" value="1"/>
</dbReference>
<dbReference type="GO" id="GO:0046872">
    <property type="term" value="F:metal ion binding"/>
    <property type="evidence" value="ECO:0007669"/>
    <property type="project" value="UniProtKB-KW"/>
</dbReference>
<dbReference type="AlphaFoldDB" id="A0A517U5P5"/>
<dbReference type="EMBL" id="CP036339">
    <property type="protein sequence ID" value="QDT75952.1"/>
    <property type="molecule type" value="Genomic_DNA"/>
</dbReference>
<dbReference type="InterPro" id="IPR023635">
    <property type="entry name" value="Peptide_deformylase"/>
</dbReference>
<gene>
    <name evidence="2 3" type="primary">def</name>
    <name evidence="3" type="ORF">I41_51970</name>
</gene>
<evidence type="ECO:0000256" key="2">
    <source>
        <dbReference type="HAMAP-Rule" id="MF_00163"/>
    </source>
</evidence>
<dbReference type="KEGG" id="llh:I41_51970"/>
<keyword evidence="2" id="KW-0479">Metal-binding</keyword>
<feature type="binding site" evidence="2">
    <location>
        <position position="135"/>
    </location>
    <ligand>
        <name>Fe cation</name>
        <dbReference type="ChEBI" id="CHEBI:24875"/>
    </ligand>
</feature>
<dbReference type="Pfam" id="PF01327">
    <property type="entry name" value="Pep_deformylase"/>
    <property type="match status" value="1"/>
</dbReference>
<organism evidence="3 4">
    <name type="scientific">Lacipirellula limnantheis</name>
    <dbReference type="NCBI Taxonomy" id="2528024"/>
    <lineage>
        <taxon>Bacteria</taxon>
        <taxon>Pseudomonadati</taxon>
        <taxon>Planctomycetota</taxon>
        <taxon>Planctomycetia</taxon>
        <taxon>Pirellulales</taxon>
        <taxon>Lacipirellulaceae</taxon>
        <taxon>Lacipirellula</taxon>
    </lineage>
</organism>
<dbReference type="CDD" id="cd00487">
    <property type="entry name" value="Pep_deformylase"/>
    <property type="match status" value="1"/>
</dbReference>
<feature type="binding site" evidence="2">
    <location>
        <position position="93"/>
    </location>
    <ligand>
        <name>Fe cation</name>
        <dbReference type="ChEBI" id="CHEBI:24875"/>
    </ligand>
</feature>
<dbReference type="InterPro" id="IPR036821">
    <property type="entry name" value="Peptide_deformylase_sf"/>
</dbReference>
<dbReference type="PANTHER" id="PTHR10458:SF22">
    <property type="entry name" value="PEPTIDE DEFORMYLASE"/>
    <property type="match status" value="1"/>
</dbReference>
<evidence type="ECO:0000313" key="3">
    <source>
        <dbReference type="EMBL" id="QDT75952.1"/>
    </source>
</evidence>
<dbReference type="NCBIfam" id="TIGR00079">
    <property type="entry name" value="pept_deformyl"/>
    <property type="match status" value="1"/>
</dbReference>
<keyword evidence="4" id="KW-1185">Reference proteome</keyword>
<dbReference type="PANTHER" id="PTHR10458">
    <property type="entry name" value="PEPTIDE DEFORMYLASE"/>
    <property type="match status" value="1"/>
</dbReference>
<keyword evidence="2" id="KW-0648">Protein biosynthesis</keyword>
<feature type="active site" evidence="2">
    <location>
        <position position="136"/>
    </location>
</feature>
<comment type="catalytic activity">
    <reaction evidence="2">
        <text>N-terminal N-formyl-L-methionyl-[peptide] + H2O = N-terminal L-methionyl-[peptide] + formate</text>
        <dbReference type="Rhea" id="RHEA:24420"/>
        <dbReference type="Rhea" id="RHEA-COMP:10639"/>
        <dbReference type="Rhea" id="RHEA-COMP:10640"/>
        <dbReference type="ChEBI" id="CHEBI:15377"/>
        <dbReference type="ChEBI" id="CHEBI:15740"/>
        <dbReference type="ChEBI" id="CHEBI:49298"/>
        <dbReference type="ChEBI" id="CHEBI:64731"/>
        <dbReference type="EC" id="3.5.1.88"/>
    </reaction>
</comment>
<dbReference type="SUPFAM" id="SSF56420">
    <property type="entry name" value="Peptide deformylase"/>
    <property type="match status" value="1"/>
</dbReference>
<dbReference type="Proteomes" id="UP000317909">
    <property type="component" value="Chromosome"/>
</dbReference>
<keyword evidence="2 3" id="KW-0378">Hydrolase</keyword>
<keyword evidence="2" id="KW-0408">Iron</keyword>
<reference evidence="3 4" key="1">
    <citation type="submission" date="2019-02" db="EMBL/GenBank/DDBJ databases">
        <title>Deep-cultivation of Planctomycetes and their phenomic and genomic characterization uncovers novel biology.</title>
        <authorList>
            <person name="Wiegand S."/>
            <person name="Jogler M."/>
            <person name="Boedeker C."/>
            <person name="Pinto D."/>
            <person name="Vollmers J."/>
            <person name="Rivas-Marin E."/>
            <person name="Kohn T."/>
            <person name="Peeters S.H."/>
            <person name="Heuer A."/>
            <person name="Rast P."/>
            <person name="Oberbeckmann S."/>
            <person name="Bunk B."/>
            <person name="Jeske O."/>
            <person name="Meyerdierks A."/>
            <person name="Storesund J.E."/>
            <person name="Kallscheuer N."/>
            <person name="Luecker S."/>
            <person name="Lage O.M."/>
            <person name="Pohl T."/>
            <person name="Merkel B.J."/>
            <person name="Hornburger P."/>
            <person name="Mueller R.-W."/>
            <person name="Bruemmer F."/>
            <person name="Labrenz M."/>
            <person name="Spormann A.M."/>
            <person name="Op den Camp H."/>
            <person name="Overmann J."/>
            <person name="Amann R."/>
            <person name="Jetten M.S.M."/>
            <person name="Mascher T."/>
            <person name="Medema M.H."/>
            <person name="Devos D.P."/>
            <person name="Kaster A.-K."/>
            <person name="Ovreas L."/>
            <person name="Rohde M."/>
            <person name="Galperin M.Y."/>
            <person name="Jogler C."/>
        </authorList>
    </citation>
    <scope>NUCLEOTIDE SEQUENCE [LARGE SCALE GENOMIC DNA]</scope>
    <source>
        <strain evidence="3 4">I41</strain>
    </source>
</reference>
<dbReference type="GO" id="GO:0006412">
    <property type="term" value="P:translation"/>
    <property type="evidence" value="ECO:0007669"/>
    <property type="project" value="UniProtKB-UniRule"/>
</dbReference>